<dbReference type="InterPro" id="IPR013808">
    <property type="entry name" value="Transglutaminase_AS"/>
</dbReference>
<evidence type="ECO:0000256" key="1">
    <source>
        <dbReference type="ARBA" id="ARBA00005968"/>
    </source>
</evidence>
<dbReference type="Proteomes" id="UP000695000">
    <property type="component" value="Unplaced"/>
</dbReference>
<sequence>MGQKKWYHCENCFPCFSFRREKSLREANLPKPKEAEEIPFIDSENGNILIVKQIDPCILPNGTLHNTSKYELMIRKIEPSLVVRRGQPFRLVIDFNRPFDEKLDAISFIFTVIDEDKPSHGQGTLIALPLLKNQDKSLSWSAVLEKTFKNSVTVVITPSVNCIVGKWKLDIDTKILNDGSYSYSWPTPLYILFNPWLSADQVYMSSEEWRTESVLEDVGLIWRGTSNRHRPCVWNYGQFEKDILDCALYLMKYVAKVSVMSRSDPVTIVRALSAAVNSNDDSGVIEGNWSNNYEGGTSPTTWIGSINILQTYYKTRKPVKYGQCWVFSGVLTTICRSLGIPTRSVTNFSSAHDTQSSLTVDYFMNDKGELMEELNSDSIWNFHVWNEAWMDRPDLGEGYAGWQAIDSTPQEMSDDMYKCGPSSVNAIKRGEIKRPYDVSFLFAEVNADKIYWKYNGPTQPLKLIRKETDSIGKFISTKAAGKFEREDITHTYKHAEYTEEERAVMLRALKQAPSTFSRYYLNEEFNDIYFEFRLIDDIKIGQPFNVSLFVQNKSILHDYMVNVLLRVEVVTYRGRVGDVVKAEHFNISLEKNTYQEIKLHLAYEEYFKRLLDQAAFNISCLAKVEGTDYEYYAQDDFRVRKPDIKIQLQDDPVENTPCRAVAYLENPLPIILKRGEFKIEGPGIDKTCKLNANVRSKEKIQVEFTFTPTKHGRQTIVAKFTSMELDDCDGFLNFMVNMKKDIENKV</sequence>
<dbReference type="Gene3D" id="3.90.260.10">
    <property type="entry name" value="Transglutaminase-like"/>
    <property type="match status" value="1"/>
</dbReference>
<dbReference type="InterPro" id="IPR008958">
    <property type="entry name" value="Transglutaminase_C"/>
</dbReference>
<dbReference type="InterPro" id="IPR036238">
    <property type="entry name" value="Transglutaminase_C_sf"/>
</dbReference>
<dbReference type="InterPro" id="IPR001102">
    <property type="entry name" value="Transglutaminase_N"/>
</dbReference>
<protein>
    <submittedName>
        <fullName evidence="4">Annulin-like</fullName>
    </submittedName>
</protein>
<dbReference type="SUPFAM" id="SSF81296">
    <property type="entry name" value="E set domains"/>
    <property type="match status" value="1"/>
</dbReference>
<dbReference type="SUPFAM" id="SSF49309">
    <property type="entry name" value="Transglutaminase, two C-terminal domains"/>
    <property type="match status" value="2"/>
</dbReference>
<dbReference type="PANTHER" id="PTHR11590">
    <property type="entry name" value="PROTEIN-GLUTAMINE GAMMA-GLUTAMYLTRANSFERASE"/>
    <property type="match status" value="1"/>
</dbReference>
<dbReference type="GeneID" id="108562523"/>
<dbReference type="Pfam" id="PF00927">
    <property type="entry name" value="Transglut_C"/>
    <property type="match status" value="2"/>
</dbReference>
<dbReference type="PIRSF" id="PIRSF000459">
    <property type="entry name" value="TGM_EBP42"/>
    <property type="match status" value="1"/>
</dbReference>
<accession>A0ABM1MP83</accession>
<dbReference type="InterPro" id="IPR014756">
    <property type="entry name" value="Ig_E-set"/>
</dbReference>
<organism evidence="3 4">
    <name type="scientific">Nicrophorus vespilloides</name>
    <name type="common">Boreal carrion beetle</name>
    <dbReference type="NCBI Taxonomy" id="110193"/>
    <lineage>
        <taxon>Eukaryota</taxon>
        <taxon>Metazoa</taxon>
        <taxon>Ecdysozoa</taxon>
        <taxon>Arthropoda</taxon>
        <taxon>Hexapoda</taxon>
        <taxon>Insecta</taxon>
        <taxon>Pterygota</taxon>
        <taxon>Neoptera</taxon>
        <taxon>Endopterygota</taxon>
        <taxon>Coleoptera</taxon>
        <taxon>Polyphaga</taxon>
        <taxon>Staphyliniformia</taxon>
        <taxon>Silphidae</taxon>
        <taxon>Nicrophorinae</taxon>
        <taxon>Nicrophorus</taxon>
    </lineage>
</organism>
<dbReference type="InterPro" id="IPR023608">
    <property type="entry name" value="Transglutaminase_animal"/>
</dbReference>
<reference evidence="4" key="1">
    <citation type="submission" date="2025-08" db="UniProtKB">
        <authorList>
            <consortium name="RefSeq"/>
        </authorList>
    </citation>
    <scope>IDENTIFICATION</scope>
    <source>
        <tissue evidence="4">Whole Larva</tissue>
    </source>
</reference>
<comment type="similarity">
    <text evidence="1">Belongs to the transglutaminase superfamily. Transglutaminase family.</text>
</comment>
<dbReference type="InterPro" id="IPR013783">
    <property type="entry name" value="Ig-like_fold"/>
</dbReference>
<gene>
    <name evidence="4" type="primary">LOC108562523</name>
</gene>
<evidence type="ECO:0000313" key="4">
    <source>
        <dbReference type="RefSeq" id="XP_017776383.1"/>
    </source>
</evidence>
<keyword evidence="3" id="KW-1185">Reference proteome</keyword>
<dbReference type="InterPro" id="IPR036985">
    <property type="entry name" value="Transglutaminase-like_sf"/>
</dbReference>
<dbReference type="PANTHER" id="PTHR11590:SF69">
    <property type="entry name" value="RE08173P"/>
    <property type="match status" value="1"/>
</dbReference>
<name>A0ABM1MP83_NICVS</name>
<feature type="domain" description="Transglutaminase-like" evidence="2">
    <location>
        <begin position="316"/>
        <end position="409"/>
    </location>
</feature>
<dbReference type="PROSITE" id="PS00547">
    <property type="entry name" value="TRANSGLUTAMINASES"/>
    <property type="match status" value="1"/>
</dbReference>
<proteinExistence type="inferred from homology"/>
<dbReference type="Gene3D" id="2.60.40.10">
    <property type="entry name" value="Immunoglobulins"/>
    <property type="match status" value="3"/>
</dbReference>
<dbReference type="InterPro" id="IPR050779">
    <property type="entry name" value="Transglutaminase"/>
</dbReference>
<dbReference type="Pfam" id="PF00868">
    <property type="entry name" value="Transglut_N"/>
    <property type="match status" value="1"/>
</dbReference>
<dbReference type="Pfam" id="PF01841">
    <property type="entry name" value="Transglut_core"/>
    <property type="match status" value="1"/>
</dbReference>
<dbReference type="InterPro" id="IPR038765">
    <property type="entry name" value="Papain-like_cys_pep_sf"/>
</dbReference>
<dbReference type="SUPFAM" id="SSF54001">
    <property type="entry name" value="Cysteine proteinases"/>
    <property type="match status" value="1"/>
</dbReference>
<evidence type="ECO:0000313" key="3">
    <source>
        <dbReference type="Proteomes" id="UP000695000"/>
    </source>
</evidence>
<dbReference type="SMART" id="SM00460">
    <property type="entry name" value="TGc"/>
    <property type="match status" value="1"/>
</dbReference>
<dbReference type="RefSeq" id="XP_017776383.1">
    <property type="nucleotide sequence ID" value="XM_017920894.1"/>
</dbReference>
<dbReference type="InterPro" id="IPR002931">
    <property type="entry name" value="Transglutaminase-like"/>
</dbReference>
<evidence type="ECO:0000259" key="2">
    <source>
        <dbReference type="SMART" id="SM00460"/>
    </source>
</evidence>